<protein>
    <submittedName>
        <fullName evidence="1">Uncharacterized protein</fullName>
    </submittedName>
</protein>
<keyword evidence="1" id="KW-0614">Plasmid</keyword>
<name>A0AB39BND8_9BACI</name>
<accession>A0AB39BND8</accession>
<gene>
    <name evidence="1" type="ORF">AB3N04_00835</name>
</gene>
<organism evidence="1">
    <name type="scientific">Alkalihalophilus sp. As8PL</name>
    <dbReference type="NCBI Taxonomy" id="3237103"/>
    <lineage>
        <taxon>Bacteria</taxon>
        <taxon>Bacillati</taxon>
        <taxon>Bacillota</taxon>
        <taxon>Bacilli</taxon>
        <taxon>Bacillales</taxon>
        <taxon>Bacillaceae</taxon>
        <taxon>Alkalihalophilus</taxon>
    </lineage>
</organism>
<sequence>MDKFVATLLFIVFCVFVFVTLFEGDVNDALDSKTKAAIEVIEGTNLQ</sequence>
<proteinExistence type="predicted"/>
<dbReference type="RefSeq" id="WP_368502673.1">
    <property type="nucleotide sequence ID" value="NZ_CP162550.1"/>
</dbReference>
<dbReference type="EMBL" id="CP162550">
    <property type="protein sequence ID" value="XDI35055.1"/>
    <property type="molecule type" value="Genomic_DNA"/>
</dbReference>
<evidence type="ECO:0000313" key="1">
    <source>
        <dbReference type="EMBL" id="XDI35055.1"/>
    </source>
</evidence>
<dbReference type="AlphaFoldDB" id="A0AB39BND8"/>
<reference evidence="1" key="1">
    <citation type="submission" date="2024-07" db="EMBL/GenBank/DDBJ databases">
        <title>Identification and characteristics of an arsenic-resistant bacterial isolate, which belongs to a novel species.</title>
        <authorList>
            <person name="Juszczyk A."/>
            <person name="Kowalczyk A."/>
            <person name="Was K."/>
            <person name="Kosowicz W."/>
            <person name="Budzyn A."/>
            <person name="Latowski D."/>
        </authorList>
    </citation>
    <scope>NUCLEOTIDE SEQUENCE</scope>
    <source>
        <strain evidence="1">As8PL</strain>
        <plasmid evidence="1">unnamed</plasmid>
    </source>
</reference>
<geneLocation type="plasmid" evidence="1">
    <name>unnamed</name>
</geneLocation>